<reference evidence="1 2" key="1">
    <citation type="journal article" date="2018" name="Front. Plant Sci.">
        <title>Red Clover (Trifolium pratense) and Zigzag Clover (T. medium) - A Picture of Genomic Similarities and Differences.</title>
        <authorList>
            <person name="Dluhosova J."/>
            <person name="Istvanek J."/>
            <person name="Nedelnik J."/>
            <person name="Repkova J."/>
        </authorList>
    </citation>
    <scope>NUCLEOTIDE SEQUENCE [LARGE SCALE GENOMIC DNA]</scope>
    <source>
        <strain evidence="2">cv. 10/8</strain>
        <tissue evidence="1">Leaf</tissue>
    </source>
</reference>
<dbReference type="AlphaFoldDB" id="A0A392P8H3"/>
<feature type="non-terminal residue" evidence="1">
    <location>
        <position position="39"/>
    </location>
</feature>
<organism evidence="1 2">
    <name type="scientific">Trifolium medium</name>
    <dbReference type="NCBI Taxonomy" id="97028"/>
    <lineage>
        <taxon>Eukaryota</taxon>
        <taxon>Viridiplantae</taxon>
        <taxon>Streptophyta</taxon>
        <taxon>Embryophyta</taxon>
        <taxon>Tracheophyta</taxon>
        <taxon>Spermatophyta</taxon>
        <taxon>Magnoliopsida</taxon>
        <taxon>eudicotyledons</taxon>
        <taxon>Gunneridae</taxon>
        <taxon>Pentapetalae</taxon>
        <taxon>rosids</taxon>
        <taxon>fabids</taxon>
        <taxon>Fabales</taxon>
        <taxon>Fabaceae</taxon>
        <taxon>Papilionoideae</taxon>
        <taxon>50 kb inversion clade</taxon>
        <taxon>NPAAA clade</taxon>
        <taxon>Hologalegina</taxon>
        <taxon>IRL clade</taxon>
        <taxon>Trifolieae</taxon>
        <taxon>Trifolium</taxon>
    </lineage>
</organism>
<dbReference type="Proteomes" id="UP000265520">
    <property type="component" value="Unassembled WGS sequence"/>
</dbReference>
<evidence type="ECO:0000313" key="1">
    <source>
        <dbReference type="EMBL" id="MCI08431.1"/>
    </source>
</evidence>
<dbReference type="EMBL" id="LXQA010069002">
    <property type="protein sequence ID" value="MCI08431.1"/>
    <property type="molecule type" value="Genomic_DNA"/>
</dbReference>
<protein>
    <submittedName>
        <fullName evidence="1">Uncharacterized protein</fullName>
    </submittedName>
</protein>
<accession>A0A392P8H3</accession>
<evidence type="ECO:0000313" key="2">
    <source>
        <dbReference type="Proteomes" id="UP000265520"/>
    </source>
</evidence>
<proteinExistence type="predicted"/>
<keyword evidence="2" id="KW-1185">Reference proteome</keyword>
<name>A0A392P8H3_9FABA</name>
<comment type="caution">
    <text evidence="1">The sequence shown here is derived from an EMBL/GenBank/DDBJ whole genome shotgun (WGS) entry which is preliminary data.</text>
</comment>
<sequence length="39" mass="4377">MCSGCGYSKTPSWSSLRQAAVLCPSRQEMVCEWRGHTNE</sequence>